<keyword evidence="8 9" id="KW-0472">Membrane</keyword>
<keyword evidence="6 9" id="KW-0812">Transmembrane</keyword>
<dbReference type="Proteomes" id="UP000771797">
    <property type="component" value="Unassembled WGS sequence"/>
</dbReference>
<dbReference type="RefSeq" id="WP_236564118.1">
    <property type="nucleotide sequence ID" value="NZ_AQPF01000029.1"/>
</dbReference>
<evidence type="ECO:0000256" key="7">
    <source>
        <dbReference type="ARBA" id="ARBA00022989"/>
    </source>
</evidence>
<evidence type="ECO:0000256" key="8">
    <source>
        <dbReference type="ARBA" id="ARBA00023136"/>
    </source>
</evidence>
<comment type="similarity">
    <text evidence="2 9">Belongs to the membrane fusion protein (MFP) (TC 8.A.1) family.</text>
</comment>
<dbReference type="InterPro" id="IPR006144">
    <property type="entry name" value="Secretion_HlyD_CS"/>
</dbReference>
<protein>
    <recommendedName>
        <fullName evidence="9">Membrane fusion protein (MFP) family protein</fullName>
    </recommendedName>
</protein>
<evidence type="ECO:0000259" key="11">
    <source>
        <dbReference type="Pfam" id="PF26002"/>
    </source>
</evidence>
<evidence type="ECO:0000256" key="5">
    <source>
        <dbReference type="ARBA" id="ARBA00022519"/>
    </source>
</evidence>
<evidence type="ECO:0000313" key="13">
    <source>
        <dbReference type="Proteomes" id="UP000771797"/>
    </source>
</evidence>
<dbReference type="Gene3D" id="2.40.50.100">
    <property type="match status" value="1"/>
</dbReference>
<evidence type="ECO:0000256" key="10">
    <source>
        <dbReference type="SAM" id="Coils"/>
    </source>
</evidence>
<evidence type="ECO:0000256" key="6">
    <source>
        <dbReference type="ARBA" id="ARBA00022692"/>
    </source>
</evidence>
<keyword evidence="3 9" id="KW-0813">Transport</keyword>
<comment type="subcellular location">
    <subcellularLocation>
        <location evidence="1 9">Cell inner membrane</location>
        <topology evidence="1 9">Single-pass membrane protein</topology>
    </subcellularLocation>
</comment>
<evidence type="ECO:0000256" key="4">
    <source>
        <dbReference type="ARBA" id="ARBA00022475"/>
    </source>
</evidence>
<dbReference type="InterPro" id="IPR050739">
    <property type="entry name" value="MFP"/>
</dbReference>
<evidence type="ECO:0000256" key="9">
    <source>
        <dbReference type="RuleBase" id="RU365093"/>
    </source>
</evidence>
<gene>
    <name evidence="12" type="ORF">A6D6_03016</name>
</gene>
<keyword evidence="5 9" id="KW-0997">Cell inner membrane</keyword>
<proteinExistence type="inferred from homology"/>
<feature type="domain" description="AprE-like beta-barrel" evidence="11">
    <location>
        <begin position="309"/>
        <end position="401"/>
    </location>
</feature>
<comment type="caution">
    <text evidence="12">The sequence shown here is derived from an EMBL/GenBank/DDBJ whole genome shotgun (WGS) entry which is preliminary data.</text>
</comment>
<accession>A0ABQ6Y5N4</accession>
<dbReference type="InterPro" id="IPR058982">
    <property type="entry name" value="Beta-barrel_AprE"/>
</dbReference>
<evidence type="ECO:0000256" key="2">
    <source>
        <dbReference type="ARBA" id="ARBA00009477"/>
    </source>
</evidence>
<dbReference type="PANTHER" id="PTHR30386">
    <property type="entry name" value="MEMBRANE FUSION SUBUNIT OF EMRAB-TOLC MULTIDRUG EFFLUX PUMP"/>
    <property type="match status" value="1"/>
</dbReference>
<dbReference type="PANTHER" id="PTHR30386:SF26">
    <property type="entry name" value="TRANSPORT PROTEIN COMB"/>
    <property type="match status" value="1"/>
</dbReference>
<reference evidence="12 13" key="1">
    <citation type="submission" date="2012-09" db="EMBL/GenBank/DDBJ databases">
        <title>Genome Sequence of alkane-degrading Bacterium Alcanivorax sp. 6-D-6.</title>
        <authorList>
            <person name="Lai Q."/>
            <person name="Shao Z."/>
        </authorList>
    </citation>
    <scope>NUCLEOTIDE SEQUENCE [LARGE SCALE GENOMIC DNA]</scope>
    <source>
        <strain evidence="12 13">6-D-6</strain>
    </source>
</reference>
<keyword evidence="4 9" id="KW-1003">Cell membrane</keyword>
<feature type="coiled-coil region" evidence="10">
    <location>
        <begin position="218"/>
        <end position="260"/>
    </location>
</feature>
<evidence type="ECO:0000256" key="3">
    <source>
        <dbReference type="ARBA" id="ARBA00022448"/>
    </source>
</evidence>
<keyword evidence="7 9" id="KW-1133">Transmembrane helix</keyword>
<feature type="transmembrane region" description="Helical" evidence="9">
    <location>
        <begin position="54"/>
        <end position="71"/>
    </location>
</feature>
<name>A0ABQ6Y5N4_9GAMM</name>
<keyword evidence="13" id="KW-1185">Reference proteome</keyword>
<dbReference type="InterPro" id="IPR010129">
    <property type="entry name" value="T1SS_HlyD"/>
</dbReference>
<dbReference type="PRINTS" id="PR01490">
    <property type="entry name" value="RTXTOXIND"/>
</dbReference>
<evidence type="ECO:0000313" key="12">
    <source>
        <dbReference type="EMBL" id="KAF0804554.1"/>
    </source>
</evidence>
<sequence length="423" mass="46917">MKDKRKATTPHPAEATGLSMNAAGGAASLLDYDNDHRHYNDEVDDATVVRSTRIVWLVCLVMVALLVWSYFAKVVEVSTGDGRVIPSSREKVIQSLEGGILMDLRVREGDIVDAGQVLAQLDLTKTESSVEESAARYRAALGTVARLEAEVNETPLIFPEALQAYPELIAAETELYETRRRGLRSSLAGVHKSQRIVREELQLTESLLEIGAASNVEVLRLRRQLSELELKASEIRSEYLILAREELARAEAEARALSSVVRGRSDALSRLTLRSPVRGVVKDIEVSTRGGVIPPNGRLMEIVPLDDQLLVEARISPRDIAFIHPGQPAKVKITAYDYTVYGDLDGEVAMISPDTIQDEVKPEIFYYRVFIRTKTDALINDAGSRFPIVPGMIAKVDIRTGEKTIFEYLMKPIDHAGEALRER</sequence>
<dbReference type="PROSITE" id="PS00543">
    <property type="entry name" value="HLYD_FAMILY"/>
    <property type="match status" value="1"/>
</dbReference>
<dbReference type="EMBL" id="AQPF01000029">
    <property type="protein sequence ID" value="KAF0804554.1"/>
    <property type="molecule type" value="Genomic_DNA"/>
</dbReference>
<keyword evidence="10" id="KW-0175">Coiled coil</keyword>
<dbReference type="Gene3D" id="2.40.30.170">
    <property type="match status" value="1"/>
</dbReference>
<evidence type="ECO:0000256" key="1">
    <source>
        <dbReference type="ARBA" id="ARBA00004377"/>
    </source>
</evidence>
<dbReference type="Pfam" id="PF26002">
    <property type="entry name" value="Beta-barrel_AprE"/>
    <property type="match status" value="1"/>
</dbReference>
<dbReference type="NCBIfam" id="TIGR01843">
    <property type="entry name" value="type_I_hlyD"/>
    <property type="match status" value="1"/>
</dbReference>
<organism evidence="12 13">
    <name type="scientific">Alcanivorax xiamenensis</name>
    <dbReference type="NCBI Taxonomy" id="1177156"/>
    <lineage>
        <taxon>Bacteria</taxon>
        <taxon>Pseudomonadati</taxon>
        <taxon>Pseudomonadota</taxon>
        <taxon>Gammaproteobacteria</taxon>
        <taxon>Oceanospirillales</taxon>
        <taxon>Alcanivoracaceae</taxon>
        <taxon>Alcanivorax</taxon>
    </lineage>
</organism>